<proteinExistence type="predicted"/>
<dbReference type="GO" id="GO:0005524">
    <property type="term" value="F:ATP binding"/>
    <property type="evidence" value="ECO:0007669"/>
    <property type="project" value="InterPro"/>
</dbReference>
<evidence type="ECO:0000313" key="4">
    <source>
        <dbReference type="Proteomes" id="UP000215453"/>
    </source>
</evidence>
<dbReference type="AlphaFoldDB" id="A0A1Y6L5Z0"/>
<gene>
    <name evidence="3" type="ORF">ZT1A5_G1357</name>
</gene>
<evidence type="ECO:0000259" key="2">
    <source>
        <dbReference type="PROSITE" id="PS50011"/>
    </source>
</evidence>
<feature type="compositionally biased region" description="Low complexity" evidence="1">
    <location>
        <begin position="336"/>
        <end position="352"/>
    </location>
</feature>
<dbReference type="GO" id="GO:0004672">
    <property type="term" value="F:protein kinase activity"/>
    <property type="evidence" value="ECO:0007669"/>
    <property type="project" value="InterPro"/>
</dbReference>
<evidence type="ECO:0000313" key="3">
    <source>
        <dbReference type="EMBL" id="SMY19922.1"/>
    </source>
</evidence>
<name>A0A1Y6L5Z0_ZYMTR</name>
<dbReference type="PANTHER" id="PTHR37171:SF1">
    <property type="entry name" value="SERINE_THREONINE-PROTEIN KINASE YRZF-RELATED"/>
    <property type="match status" value="1"/>
</dbReference>
<dbReference type="InterPro" id="IPR052396">
    <property type="entry name" value="Meiotic_Drive_Suppr_Kinase"/>
</dbReference>
<dbReference type="InterPro" id="IPR000719">
    <property type="entry name" value="Prot_kinase_dom"/>
</dbReference>
<accession>A0A1Y6L5Z0</accession>
<organism evidence="3 4">
    <name type="scientific">Zymoseptoria tritici ST99CH_1A5</name>
    <dbReference type="NCBI Taxonomy" id="1276529"/>
    <lineage>
        <taxon>Eukaryota</taxon>
        <taxon>Fungi</taxon>
        <taxon>Dikarya</taxon>
        <taxon>Ascomycota</taxon>
        <taxon>Pezizomycotina</taxon>
        <taxon>Dothideomycetes</taxon>
        <taxon>Dothideomycetidae</taxon>
        <taxon>Mycosphaerellales</taxon>
        <taxon>Mycosphaerellaceae</taxon>
        <taxon>Zymoseptoria</taxon>
    </lineage>
</organism>
<dbReference type="Proteomes" id="UP000215453">
    <property type="component" value="Chromosome 1"/>
</dbReference>
<dbReference type="PANTHER" id="PTHR37171">
    <property type="entry name" value="SERINE/THREONINE-PROTEIN KINASE YRZF-RELATED"/>
    <property type="match status" value="1"/>
</dbReference>
<sequence length="385" mass="41959">MHIAQYSACVVLNEAVLPTIAVLALTFWRTLQDASSSLGSQSSLPVAPGASHALTEARLPKISPNHTSGATSNIMAHSLHLAQSETNGAVYCTHECLLHFVHGQGPADTRCPNRAAHGSDRGSSGRIVDLLPEQLSEQSESGMTPLAKGGRTSELYSVRLFGTGHCLLAKTYQQSDYGWLQNEAAVYDRLQYLQGQVVPVFCGVLRLPQAISSARGTEYHHLLLLSWAGDALGRRRQDEPRQLATQLQPQIVSAITAIHEAQVAHGDPERRNIVLDETSGRVMMIDFERSRIYSDRPPCDPTGPCQKKYKDRKGRQKLCTYCRDLWVASEALLVGSPPSSTEPEPDTTEQPTAQDEAIDPVSPGADDDGGNRPPQVHGMTLRSRK</sequence>
<dbReference type="PROSITE" id="PS50011">
    <property type="entry name" value="PROTEIN_KINASE_DOM"/>
    <property type="match status" value="1"/>
</dbReference>
<evidence type="ECO:0000256" key="1">
    <source>
        <dbReference type="SAM" id="MobiDB-lite"/>
    </source>
</evidence>
<dbReference type="Gene3D" id="1.10.510.10">
    <property type="entry name" value="Transferase(Phosphotransferase) domain 1"/>
    <property type="match status" value="1"/>
</dbReference>
<protein>
    <recommendedName>
        <fullName evidence="2">Protein kinase domain-containing protein</fullName>
    </recommendedName>
</protein>
<dbReference type="SUPFAM" id="SSF56112">
    <property type="entry name" value="Protein kinase-like (PK-like)"/>
    <property type="match status" value="1"/>
</dbReference>
<dbReference type="EMBL" id="LT882676">
    <property type="protein sequence ID" value="SMY19922.1"/>
    <property type="molecule type" value="Genomic_DNA"/>
</dbReference>
<reference evidence="3 4" key="1">
    <citation type="submission" date="2016-10" db="EMBL/GenBank/DDBJ databases">
        <authorList>
            <person name="Varghese N."/>
        </authorList>
    </citation>
    <scope>NUCLEOTIDE SEQUENCE [LARGE SCALE GENOMIC DNA]</scope>
</reference>
<feature type="region of interest" description="Disordered" evidence="1">
    <location>
        <begin position="334"/>
        <end position="385"/>
    </location>
</feature>
<feature type="domain" description="Protein kinase" evidence="2">
    <location>
        <begin position="113"/>
        <end position="385"/>
    </location>
</feature>
<dbReference type="InterPro" id="IPR011009">
    <property type="entry name" value="Kinase-like_dom_sf"/>
</dbReference>